<protein>
    <recommendedName>
        <fullName evidence="5">Tyr recombinase domain-containing protein</fullName>
    </recommendedName>
</protein>
<dbReference type="PANTHER" id="PTHR34605">
    <property type="entry name" value="PHAGE_INTEGRASE DOMAIN-CONTAINING PROTEIN"/>
    <property type="match status" value="1"/>
</dbReference>
<dbReference type="InterPro" id="IPR010998">
    <property type="entry name" value="Integrase_recombinase_N"/>
</dbReference>
<dbReference type="Proteomes" id="UP000596742">
    <property type="component" value="Unassembled WGS sequence"/>
</dbReference>
<dbReference type="Gene3D" id="1.10.443.10">
    <property type="entry name" value="Intergrase catalytic core"/>
    <property type="match status" value="1"/>
</dbReference>
<evidence type="ECO:0000313" key="4">
    <source>
        <dbReference type="Proteomes" id="UP000596742"/>
    </source>
</evidence>
<proteinExistence type="predicted"/>
<dbReference type="PANTHER" id="PTHR34605:SF6">
    <property type="entry name" value="TYR RECOMBINASE DOMAIN-CONTAINING PROTEIN"/>
    <property type="match status" value="1"/>
</dbReference>
<evidence type="ECO:0008006" key="5">
    <source>
        <dbReference type="Google" id="ProtNLM"/>
    </source>
</evidence>
<dbReference type="OrthoDB" id="10066651at2759"/>
<sequence length="374" mass="42540">MVWIPRTENERADYLSRIIDSDDWAISEFVFQIVESLWGPHEAFAGELQNLPVSLLSKVNLLPELLSESRAASTTKGYYQSFLRWKKWAILNGIENCDILPAKAFHVAIYLASLTQSSNTASPVVQAFYSLKWIHSLIGSLCSPTDSSLVINVLESAKRSLATPTNKKEPISVELLHKMYDAMFSFGNLYNQHIICACFTTFAVFLRVSEMLNIRSSDIVILECYVSILIQHSKTDVYRDGNSVLIARTHSNKCPVKNMELYLQWADISCDSDEFIFRNLTKCKDAYVLRKENTPLSYSRMRELFIEAFKPFVHNIKRYGLHSLRSGGASVCANLGLPDRLFKRHGRWRSETAKDGYVKDSLEDLLIVSKNLGL</sequence>
<dbReference type="AlphaFoldDB" id="A0A8B6D8J6"/>
<dbReference type="GO" id="GO:0006310">
    <property type="term" value="P:DNA recombination"/>
    <property type="evidence" value="ECO:0007669"/>
    <property type="project" value="UniProtKB-KW"/>
</dbReference>
<dbReference type="SUPFAM" id="SSF47823">
    <property type="entry name" value="lambda integrase-like, N-terminal domain"/>
    <property type="match status" value="1"/>
</dbReference>
<dbReference type="SUPFAM" id="SSF56349">
    <property type="entry name" value="DNA breaking-rejoining enzymes"/>
    <property type="match status" value="1"/>
</dbReference>
<keyword evidence="2" id="KW-0233">DNA recombination</keyword>
<dbReference type="GO" id="GO:0015074">
    <property type="term" value="P:DNA integration"/>
    <property type="evidence" value="ECO:0007669"/>
    <property type="project" value="InterPro"/>
</dbReference>
<dbReference type="GO" id="GO:0003677">
    <property type="term" value="F:DNA binding"/>
    <property type="evidence" value="ECO:0007669"/>
    <property type="project" value="UniProtKB-KW"/>
</dbReference>
<evidence type="ECO:0000256" key="2">
    <source>
        <dbReference type="ARBA" id="ARBA00023172"/>
    </source>
</evidence>
<keyword evidence="4" id="KW-1185">Reference proteome</keyword>
<dbReference type="InterPro" id="IPR011010">
    <property type="entry name" value="DNA_brk_join_enz"/>
</dbReference>
<comment type="caution">
    <text evidence="3">The sequence shown here is derived from an EMBL/GenBank/DDBJ whole genome shotgun (WGS) entry which is preliminary data.</text>
</comment>
<dbReference type="EMBL" id="UYJE01003001">
    <property type="protein sequence ID" value="VDI15679.1"/>
    <property type="molecule type" value="Genomic_DNA"/>
</dbReference>
<accession>A0A8B6D8J6</accession>
<name>A0A8B6D8J6_MYTGA</name>
<evidence type="ECO:0000313" key="3">
    <source>
        <dbReference type="EMBL" id="VDI15679.1"/>
    </source>
</evidence>
<evidence type="ECO:0000256" key="1">
    <source>
        <dbReference type="ARBA" id="ARBA00023125"/>
    </source>
</evidence>
<dbReference type="InterPro" id="IPR013762">
    <property type="entry name" value="Integrase-like_cat_sf"/>
</dbReference>
<reference evidence="3" key="1">
    <citation type="submission" date="2018-11" db="EMBL/GenBank/DDBJ databases">
        <authorList>
            <person name="Alioto T."/>
            <person name="Alioto T."/>
        </authorList>
    </citation>
    <scope>NUCLEOTIDE SEQUENCE</scope>
</reference>
<keyword evidence="1" id="KW-0238">DNA-binding</keyword>
<dbReference type="InterPro" id="IPR052925">
    <property type="entry name" value="Phage_Integrase-like_Recomb"/>
</dbReference>
<organism evidence="3 4">
    <name type="scientific">Mytilus galloprovincialis</name>
    <name type="common">Mediterranean mussel</name>
    <dbReference type="NCBI Taxonomy" id="29158"/>
    <lineage>
        <taxon>Eukaryota</taxon>
        <taxon>Metazoa</taxon>
        <taxon>Spiralia</taxon>
        <taxon>Lophotrochozoa</taxon>
        <taxon>Mollusca</taxon>
        <taxon>Bivalvia</taxon>
        <taxon>Autobranchia</taxon>
        <taxon>Pteriomorphia</taxon>
        <taxon>Mytilida</taxon>
        <taxon>Mytiloidea</taxon>
        <taxon>Mytilidae</taxon>
        <taxon>Mytilinae</taxon>
        <taxon>Mytilus</taxon>
    </lineage>
</organism>
<gene>
    <name evidence="3" type="ORF">MGAL_10B094154</name>
</gene>
<dbReference type="Gene3D" id="1.10.150.130">
    <property type="match status" value="1"/>
</dbReference>